<organism evidence="1 2">
    <name type="scientific">Enterobacteria phage GEC-3S</name>
    <dbReference type="NCBI Taxonomy" id="1222338"/>
    <lineage>
        <taxon>Viruses</taxon>
        <taxon>Duplodnaviria</taxon>
        <taxon>Heunggongvirae</taxon>
        <taxon>Uroviricota</taxon>
        <taxon>Caudoviricetes</taxon>
        <taxon>Pantevenvirales</taxon>
        <taxon>Straboviridae</taxon>
        <taxon>Krischvirus</taxon>
        <taxon>Krischvirus gec3s</taxon>
    </lineage>
</organism>
<accession>A0A0B7MT13</accession>
<evidence type="ECO:0000313" key="2">
    <source>
        <dbReference type="Proteomes" id="UP000203896"/>
    </source>
</evidence>
<name>A0A0B7MT13_9CAUD</name>
<dbReference type="Proteomes" id="UP000203896">
    <property type="component" value="Segment"/>
</dbReference>
<evidence type="ECO:0000313" key="1">
    <source>
        <dbReference type="EMBL" id="CEO90832.1"/>
    </source>
</evidence>
<protein>
    <submittedName>
        <fullName evidence="1">Uncharacterized protein</fullName>
    </submittedName>
</protein>
<reference evidence="1 2" key="1">
    <citation type="submission" date="2012-08" db="EMBL/GenBank/DDBJ databases">
        <title>Selection and characterization of a candidate therapeutic bacteriophage that lyses the German Escherichia coli O104:H4 outbreak strain.</title>
        <authorList>
            <person name="Merabishvilli M."/>
            <person name="De Vos D."/>
            <person name="Verbeken G."/>
            <person name="Kropinski A."/>
            <person name="Vandenheuvel D."/>
            <person name="Lavigne R."/>
            <person name="Wattiau P."/>
            <person name="Mast J."/>
            <person name="Ragimbeau C."/>
            <person name="Mossong J."/>
            <person name="Scheres J."/>
            <person name="Chanishvili N."/>
            <person name="Vaneechoutte M."/>
            <person name="Pirnay J.P."/>
        </authorList>
    </citation>
    <scope>NUCLEOTIDE SEQUENCE [LARGE SCALE GENOMIC DNA]</scope>
</reference>
<dbReference type="EMBL" id="HE978309">
    <property type="protein sequence ID" value="CEO90832.1"/>
    <property type="molecule type" value="Genomic_DNA"/>
</dbReference>
<sequence>MKFICTDSINKHFVVGEVYESTTIRQRDLMGRLYNQPVFIIGEELFYIENRPWVAFNKRGRKVAKFELVIKK</sequence>
<gene>
    <name evidence="1" type="ORF">BN201_0229</name>
</gene>
<proteinExistence type="predicted"/>
<dbReference type="KEGG" id="vg:23301260"/>
<keyword evidence="2" id="KW-1185">Reference proteome</keyword>
<dbReference type="RefSeq" id="YP_009118912.1">
    <property type="nucleotide sequence ID" value="NC_025425.1"/>
</dbReference>
<dbReference type="GeneID" id="23301260"/>